<dbReference type="AlphaFoldDB" id="A0A5A8CZC5"/>
<dbReference type="EMBL" id="VLTL01000158">
    <property type="protein sequence ID" value="KAA0158158.1"/>
    <property type="molecule type" value="Genomic_DNA"/>
</dbReference>
<dbReference type="Gene3D" id="3.30.40.10">
    <property type="entry name" value="Zinc/RING finger domain, C3HC4 (zinc finger)"/>
    <property type="match status" value="1"/>
</dbReference>
<evidence type="ECO:0000256" key="2">
    <source>
        <dbReference type="ARBA" id="ARBA00022771"/>
    </source>
</evidence>
<name>A0A5A8CZC5_CAFRO</name>
<dbReference type="Pfam" id="PF01363">
    <property type="entry name" value="FYVE"/>
    <property type="match status" value="1"/>
</dbReference>
<organism evidence="6 7">
    <name type="scientific">Cafeteria roenbergensis</name>
    <name type="common">Marine flagellate</name>
    <dbReference type="NCBI Taxonomy" id="33653"/>
    <lineage>
        <taxon>Eukaryota</taxon>
        <taxon>Sar</taxon>
        <taxon>Stramenopiles</taxon>
        <taxon>Bigyra</taxon>
        <taxon>Opalozoa</taxon>
        <taxon>Bicosoecida</taxon>
        <taxon>Cafeteriaceae</taxon>
        <taxon>Cafeteria</taxon>
    </lineage>
</organism>
<proteinExistence type="predicted"/>
<dbReference type="InterPro" id="IPR000306">
    <property type="entry name" value="Znf_FYVE"/>
</dbReference>
<feature type="region of interest" description="Disordered" evidence="4">
    <location>
        <begin position="1"/>
        <end position="57"/>
    </location>
</feature>
<evidence type="ECO:0000313" key="7">
    <source>
        <dbReference type="Proteomes" id="UP000324907"/>
    </source>
</evidence>
<comment type="caution">
    <text evidence="6">The sequence shown here is derived from an EMBL/GenBank/DDBJ whole genome shotgun (WGS) entry which is preliminary data.</text>
</comment>
<keyword evidence="3" id="KW-0862">Zinc</keyword>
<keyword evidence="2" id="KW-0863">Zinc-finger</keyword>
<dbReference type="SUPFAM" id="SSF57903">
    <property type="entry name" value="FYVE/PHD zinc finger"/>
    <property type="match status" value="1"/>
</dbReference>
<feature type="compositionally biased region" description="Low complexity" evidence="4">
    <location>
        <begin position="7"/>
        <end position="18"/>
    </location>
</feature>
<evidence type="ECO:0000259" key="5">
    <source>
        <dbReference type="Pfam" id="PF01363"/>
    </source>
</evidence>
<gene>
    <name evidence="6" type="ORF">FNF28_06372</name>
</gene>
<dbReference type="Proteomes" id="UP000324907">
    <property type="component" value="Unassembled WGS sequence"/>
</dbReference>
<dbReference type="InterPro" id="IPR011011">
    <property type="entry name" value="Znf_FYVE_PHD"/>
</dbReference>
<evidence type="ECO:0000256" key="3">
    <source>
        <dbReference type="ARBA" id="ARBA00022833"/>
    </source>
</evidence>
<feature type="domain" description="FYVE zinc finger" evidence="5">
    <location>
        <begin position="105"/>
        <end position="134"/>
    </location>
</feature>
<evidence type="ECO:0000256" key="4">
    <source>
        <dbReference type="SAM" id="MobiDB-lite"/>
    </source>
</evidence>
<protein>
    <recommendedName>
        <fullName evidence="5">FYVE zinc finger domain-containing protein</fullName>
    </recommendedName>
</protein>
<evidence type="ECO:0000313" key="6">
    <source>
        <dbReference type="EMBL" id="KAA0158158.1"/>
    </source>
</evidence>
<keyword evidence="1" id="KW-0479">Metal-binding</keyword>
<reference evidence="6 7" key="1">
    <citation type="submission" date="2019-07" db="EMBL/GenBank/DDBJ databases">
        <title>Genomes of Cafeteria roenbergensis.</title>
        <authorList>
            <person name="Fischer M.G."/>
            <person name="Hackl T."/>
            <person name="Roman M."/>
        </authorList>
    </citation>
    <scope>NUCLEOTIDE SEQUENCE [LARGE SCALE GENOMIC DNA]</scope>
    <source>
        <strain evidence="6 7">RCC970-E3</strain>
    </source>
</reference>
<dbReference type="InterPro" id="IPR013083">
    <property type="entry name" value="Znf_RING/FYVE/PHD"/>
</dbReference>
<accession>A0A5A8CZC5</accession>
<dbReference type="GO" id="GO:0008270">
    <property type="term" value="F:zinc ion binding"/>
    <property type="evidence" value="ECO:0007669"/>
    <property type="project" value="UniProtKB-KW"/>
</dbReference>
<evidence type="ECO:0000256" key="1">
    <source>
        <dbReference type="ARBA" id="ARBA00022723"/>
    </source>
</evidence>
<sequence>MNGQPMAADATDPAAVPTLPNSARVRAKSEYRPPTTPMTSLQRVRSPHRRAPAAGARVRGRFMSLRRPSEADSGPRPLWVLAEGDSGALDVPMAVVDALVPRAAWQPDASVVDCVCGRRFGIVRRRHHCRVCGSTRGGSRRAPRDYL</sequence>